<dbReference type="InterPro" id="IPR013766">
    <property type="entry name" value="Thioredoxin_domain"/>
</dbReference>
<keyword evidence="3 11" id="KW-0575">Peroxidase</keyword>
<feature type="domain" description="Thioredoxin" evidence="10">
    <location>
        <begin position="26"/>
        <end position="185"/>
    </location>
</feature>
<name>A0A0M9FSE2_LEPPY</name>
<comment type="catalytic activity">
    <reaction evidence="8">
        <text>a hydroperoxide + [thioredoxin]-dithiol = an alcohol + [thioredoxin]-disulfide + H2O</text>
        <dbReference type="Rhea" id="RHEA:62620"/>
        <dbReference type="Rhea" id="RHEA-COMP:10698"/>
        <dbReference type="Rhea" id="RHEA-COMP:10700"/>
        <dbReference type="ChEBI" id="CHEBI:15377"/>
        <dbReference type="ChEBI" id="CHEBI:29950"/>
        <dbReference type="ChEBI" id="CHEBI:30879"/>
        <dbReference type="ChEBI" id="CHEBI:35924"/>
        <dbReference type="ChEBI" id="CHEBI:50058"/>
        <dbReference type="EC" id="1.11.1.24"/>
    </reaction>
</comment>
<dbReference type="InterPro" id="IPR050217">
    <property type="entry name" value="Peroxiredoxin"/>
</dbReference>
<dbReference type="GO" id="GO:0045454">
    <property type="term" value="P:cell redox homeostasis"/>
    <property type="evidence" value="ECO:0007669"/>
    <property type="project" value="TreeGrafter"/>
</dbReference>
<dbReference type="OrthoDB" id="185659at2759"/>
<evidence type="ECO:0000256" key="9">
    <source>
        <dbReference type="SAM" id="MobiDB-lite"/>
    </source>
</evidence>
<dbReference type="EMBL" id="LGTL01000026">
    <property type="protein sequence ID" value="KPA75095.1"/>
    <property type="molecule type" value="Genomic_DNA"/>
</dbReference>
<dbReference type="PANTHER" id="PTHR10681:SF171">
    <property type="entry name" value="PEROXIREDOXIN 4"/>
    <property type="match status" value="1"/>
</dbReference>
<sequence>MSSELFHGMAAAFKKHGRHANYSFAPKLNHPAPEFNEMALMPNGTFKKISLASYKGKWVVLFFYPMDFTFVCPTEIIQFSENAKRFAELNTEVIACSCDSEYSHLQWTSVDRKKGGLGTMEIPILADKTKSIARAYGVLKEDDGVAYRGVFIIDPTGKLRQITINDMPVGRNVEEVVRLVEALQFVEKHGEVCPANWKPGSATMKPDPKESVSGYFSKL</sequence>
<keyword evidence="6" id="KW-1015">Disulfide bond</keyword>
<feature type="region of interest" description="Disordered" evidence="9">
    <location>
        <begin position="198"/>
        <end position="219"/>
    </location>
</feature>
<dbReference type="Proteomes" id="UP000037923">
    <property type="component" value="Unassembled WGS sequence"/>
</dbReference>
<dbReference type="RefSeq" id="XP_015653535.1">
    <property type="nucleotide sequence ID" value="XM_015807877.1"/>
</dbReference>
<dbReference type="PROSITE" id="PS51352">
    <property type="entry name" value="THIOREDOXIN_2"/>
    <property type="match status" value="1"/>
</dbReference>
<evidence type="ECO:0000256" key="2">
    <source>
        <dbReference type="ARBA" id="ARBA00013017"/>
    </source>
</evidence>
<reference evidence="11 12" key="1">
    <citation type="submission" date="2015-07" db="EMBL/GenBank/DDBJ databases">
        <title>High-quality genome of monoxenous trypanosomatid Leptomonas pyrrhocoris.</title>
        <authorList>
            <person name="Flegontov P."/>
            <person name="Butenko A."/>
            <person name="Firsov S."/>
            <person name="Vlcek C."/>
            <person name="Logacheva M.D."/>
            <person name="Field M."/>
            <person name="Filatov D."/>
            <person name="Flegontova O."/>
            <person name="Gerasimov E."/>
            <person name="Jackson A.P."/>
            <person name="Kelly S."/>
            <person name="Opperdoes F."/>
            <person name="O'Reilly A."/>
            <person name="Votypka J."/>
            <person name="Yurchenko V."/>
            <person name="Lukes J."/>
        </authorList>
    </citation>
    <scope>NUCLEOTIDE SEQUENCE [LARGE SCALE GENOMIC DNA]</scope>
    <source>
        <strain evidence="11">H10</strain>
    </source>
</reference>
<accession>A0A0M9FSE2</accession>
<evidence type="ECO:0000256" key="6">
    <source>
        <dbReference type="ARBA" id="ARBA00023157"/>
    </source>
</evidence>
<evidence type="ECO:0000256" key="8">
    <source>
        <dbReference type="ARBA" id="ARBA00049091"/>
    </source>
</evidence>
<dbReference type="InterPro" id="IPR000866">
    <property type="entry name" value="AhpC/TSA"/>
</dbReference>
<dbReference type="GO" id="GO:0042744">
    <property type="term" value="P:hydrogen peroxide catabolic process"/>
    <property type="evidence" value="ECO:0007669"/>
    <property type="project" value="TreeGrafter"/>
</dbReference>
<organism evidence="11 12">
    <name type="scientific">Leptomonas pyrrhocoris</name>
    <name type="common">Firebug parasite</name>
    <dbReference type="NCBI Taxonomy" id="157538"/>
    <lineage>
        <taxon>Eukaryota</taxon>
        <taxon>Discoba</taxon>
        <taxon>Euglenozoa</taxon>
        <taxon>Kinetoplastea</taxon>
        <taxon>Metakinetoplastina</taxon>
        <taxon>Trypanosomatida</taxon>
        <taxon>Trypanosomatidae</taxon>
        <taxon>Leishmaniinae</taxon>
        <taxon>Leptomonas</taxon>
    </lineage>
</organism>
<keyword evidence="4" id="KW-0049">Antioxidant</keyword>
<proteinExistence type="inferred from homology"/>
<evidence type="ECO:0000313" key="12">
    <source>
        <dbReference type="Proteomes" id="UP000037923"/>
    </source>
</evidence>
<keyword evidence="12" id="KW-1185">Reference proteome</keyword>
<dbReference type="EC" id="1.11.1.24" evidence="2"/>
<keyword evidence="7" id="KW-0676">Redox-active center</keyword>
<dbReference type="PANTHER" id="PTHR10681">
    <property type="entry name" value="THIOREDOXIN PEROXIDASE"/>
    <property type="match status" value="1"/>
</dbReference>
<dbReference type="Pfam" id="PF00578">
    <property type="entry name" value="AhpC-TSA"/>
    <property type="match status" value="1"/>
</dbReference>
<dbReference type="CDD" id="cd03015">
    <property type="entry name" value="PRX_Typ2cys"/>
    <property type="match status" value="1"/>
</dbReference>
<protein>
    <recommendedName>
        <fullName evidence="2">thioredoxin-dependent peroxiredoxin</fullName>
        <ecNumber evidence="2">1.11.1.24</ecNumber>
    </recommendedName>
</protein>
<evidence type="ECO:0000256" key="1">
    <source>
        <dbReference type="ARBA" id="ARBA00009796"/>
    </source>
</evidence>
<evidence type="ECO:0000256" key="7">
    <source>
        <dbReference type="ARBA" id="ARBA00023284"/>
    </source>
</evidence>
<evidence type="ECO:0000313" key="11">
    <source>
        <dbReference type="EMBL" id="KPA75095.1"/>
    </source>
</evidence>
<dbReference type="GO" id="GO:0006979">
    <property type="term" value="P:response to oxidative stress"/>
    <property type="evidence" value="ECO:0007669"/>
    <property type="project" value="TreeGrafter"/>
</dbReference>
<dbReference type="GO" id="GO:0033554">
    <property type="term" value="P:cellular response to stress"/>
    <property type="evidence" value="ECO:0007669"/>
    <property type="project" value="TreeGrafter"/>
</dbReference>
<keyword evidence="5" id="KW-0560">Oxidoreductase</keyword>
<dbReference type="FunFam" id="3.40.30.10:FF:000003">
    <property type="entry name" value="Peroxiredoxin 1"/>
    <property type="match status" value="1"/>
</dbReference>
<dbReference type="InterPro" id="IPR036249">
    <property type="entry name" value="Thioredoxin-like_sf"/>
</dbReference>
<evidence type="ECO:0000256" key="3">
    <source>
        <dbReference type="ARBA" id="ARBA00022559"/>
    </source>
</evidence>
<dbReference type="AlphaFoldDB" id="A0A0M9FSE2"/>
<comment type="similarity">
    <text evidence="1">Belongs to the peroxiredoxin family. AhpC/Prx1 subfamily.</text>
</comment>
<dbReference type="GO" id="GO:0005829">
    <property type="term" value="C:cytosol"/>
    <property type="evidence" value="ECO:0007669"/>
    <property type="project" value="TreeGrafter"/>
</dbReference>
<dbReference type="SUPFAM" id="SSF52833">
    <property type="entry name" value="Thioredoxin-like"/>
    <property type="match status" value="1"/>
</dbReference>
<dbReference type="Gene3D" id="3.40.30.10">
    <property type="entry name" value="Glutaredoxin"/>
    <property type="match status" value="1"/>
</dbReference>
<dbReference type="OMA" id="HYAFGDV"/>
<comment type="caution">
    <text evidence="11">The sequence shown here is derived from an EMBL/GenBank/DDBJ whole genome shotgun (WGS) entry which is preliminary data.</text>
</comment>
<dbReference type="EMBL" id="LGTL01000026">
    <property type="protein sequence ID" value="KPA75096.1"/>
    <property type="molecule type" value="Genomic_DNA"/>
</dbReference>
<evidence type="ECO:0000259" key="10">
    <source>
        <dbReference type="PROSITE" id="PS51352"/>
    </source>
</evidence>
<dbReference type="GO" id="GO:0008379">
    <property type="term" value="F:thioredoxin peroxidase activity"/>
    <property type="evidence" value="ECO:0007669"/>
    <property type="project" value="TreeGrafter"/>
</dbReference>
<dbReference type="InterPro" id="IPR019479">
    <property type="entry name" value="Peroxiredoxin_C"/>
</dbReference>
<dbReference type="GeneID" id="26909053"/>
<evidence type="ECO:0000256" key="5">
    <source>
        <dbReference type="ARBA" id="ARBA00023002"/>
    </source>
</evidence>
<dbReference type="Pfam" id="PF10417">
    <property type="entry name" value="1-cysPrx_C"/>
    <property type="match status" value="1"/>
</dbReference>
<evidence type="ECO:0000256" key="4">
    <source>
        <dbReference type="ARBA" id="ARBA00022862"/>
    </source>
</evidence>
<gene>
    <name evidence="11" type="ORF">ABB37_08770</name>
</gene>
<dbReference type="VEuPathDB" id="TriTrypDB:LpyrH10_26_0650"/>
<dbReference type="RefSeq" id="XP_015653534.1">
    <property type="nucleotide sequence ID" value="XM_015807876.1"/>
</dbReference>